<feature type="non-terminal residue" evidence="1">
    <location>
        <position position="47"/>
    </location>
</feature>
<proteinExistence type="predicted"/>
<reference evidence="1 2" key="1">
    <citation type="submission" date="2019-06" db="EMBL/GenBank/DDBJ databases">
        <title>Genomic Encyclopedia of Archaeal and Bacterial Type Strains, Phase II (KMG-II): from individual species to whole genera.</title>
        <authorList>
            <person name="Goeker M."/>
        </authorList>
    </citation>
    <scope>NUCLEOTIDE SEQUENCE [LARGE SCALE GENOMIC DNA]</scope>
    <source>
        <strain evidence="1 2">DSM 18423</strain>
    </source>
</reference>
<organism evidence="1 2">
    <name type="scientific">Roseinatronobacter monicus</name>
    <dbReference type="NCBI Taxonomy" id="393481"/>
    <lineage>
        <taxon>Bacteria</taxon>
        <taxon>Pseudomonadati</taxon>
        <taxon>Pseudomonadota</taxon>
        <taxon>Alphaproteobacteria</taxon>
        <taxon>Rhodobacterales</taxon>
        <taxon>Paracoccaceae</taxon>
        <taxon>Roseinatronobacter</taxon>
    </lineage>
</organism>
<evidence type="ECO:0000313" key="1">
    <source>
        <dbReference type="EMBL" id="TQM90316.1"/>
    </source>
</evidence>
<dbReference type="Proteomes" id="UP000320582">
    <property type="component" value="Unassembled WGS sequence"/>
</dbReference>
<accession>A0A543K5G4</accession>
<sequence>MKHTGWRKPTPGLGVAEQLAQAGERVSVPKSRAFVAVKRVGAHIGLK</sequence>
<dbReference type="AlphaFoldDB" id="A0A543K5G4"/>
<evidence type="ECO:0000313" key="2">
    <source>
        <dbReference type="Proteomes" id="UP000320582"/>
    </source>
</evidence>
<comment type="caution">
    <text evidence="1">The sequence shown here is derived from an EMBL/GenBank/DDBJ whole genome shotgun (WGS) entry which is preliminary data.</text>
</comment>
<gene>
    <name evidence="1" type="ORF">BD293_3690</name>
</gene>
<keyword evidence="2" id="KW-1185">Reference proteome</keyword>
<protein>
    <submittedName>
        <fullName evidence="1">Uncharacterized protein</fullName>
    </submittedName>
</protein>
<dbReference type="EMBL" id="VFPT01000002">
    <property type="protein sequence ID" value="TQM90316.1"/>
    <property type="molecule type" value="Genomic_DNA"/>
</dbReference>
<name>A0A543K5G4_9RHOB</name>